<keyword evidence="3" id="KW-1185">Reference proteome</keyword>
<name>A0A8J5QL99_9ASCO</name>
<sequence>MPLVKRLFIKASDNYEKGFRIVPINSMEPIEIESSIGKFKVILNIRNFDGSKPHLSNSSYNLHDELLLNGEKRISNTPRAVPPENELHIPNLRLIIEFIPNQNINGGELIFGNDFTYPIRDYVPTSVLNTGLKLFTWLVTDSIKGEVSNDKPYIYGMAVNGFTYMGIDNFNQIPLVINNKKRPINCQENLVEQDKRIPQDSKGRIKYFGSMQTCKSFTFRAGIPYTLQFDTDYMKLADSRYAVSIPKFDFDVTGYANEKFNNFNWTIKKGGLQSVDEGIPGLIINFALLDEEEEREET</sequence>
<dbReference type="PANTHER" id="PTHR34826:SF2">
    <property type="entry name" value="UPF0590 PROTEIN C409.17C"/>
    <property type="match status" value="1"/>
</dbReference>
<protein>
    <recommendedName>
        <fullName evidence="1">Domain of unknown function at the cortex 1 domain-containing protein</fullName>
    </recommendedName>
</protein>
<dbReference type="Proteomes" id="UP000694255">
    <property type="component" value="Unassembled WGS sequence"/>
</dbReference>
<evidence type="ECO:0000313" key="2">
    <source>
        <dbReference type="EMBL" id="KAG7662666.1"/>
    </source>
</evidence>
<dbReference type="InterPro" id="IPR013897">
    <property type="entry name" value="Duc1"/>
</dbReference>
<reference evidence="2 3" key="1">
    <citation type="journal article" date="2021" name="DNA Res.">
        <title>Genome analysis of Candida subhashii reveals its hybrid nature and dual mitochondrial genome conformations.</title>
        <authorList>
            <person name="Mixao V."/>
            <person name="Hegedusova E."/>
            <person name="Saus E."/>
            <person name="Pryszcz L.P."/>
            <person name="Cillingova A."/>
            <person name="Nosek J."/>
            <person name="Gabaldon T."/>
        </authorList>
    </citation>
    <scope>NUCLEOTIDE SEQUENCE [LARGE SCALE GENOMIC DNA]</scope>
    <source>
        <strain evidence="2 3">CBS 10753</strain>
    </source>
</reference>
<proteinExistence type="predicted"/>
<dbReference type="GeneID" id="73470596"/>
<comment type="caution">
    <text evidence="2">The sequence shown here is derived from an EMBL/GenBank/DDBJ whole genome shotgun (WGS) entry which is preliminary data.</text>
</comment>
<dbReference type="PANTHER" id="PTHR34826">
    <property type="entry name" value="UPF0590 PROTEIN C409.17C"/>
    <property type="match status" value="1"/>
</dbReference>
<dbReference type="RefSeq" id="XP_049262899.1">
    <property type="nucleotide sequence ID" value="XM_049407689.1"/>
</dbReference>
<evidence type="ECO:0000259" key="1">
    <source>
        <dbReference type="Pfam" id="PF08588"/>
    </source>
</evidence>
<organism evidence="2 3">
    <name type="scientific">[Candida] subhashii</name>
    <dbReference type="NCBI Taxonomy" id="561895"/>
    <lineage>
        <taxon>Eukaryota</taxon>
        <taxon>Fungi</taxon>
        <taxon>Dikarya</taxon>
        <taxon>Ascomycota</taxon>
        <taxon>Saccharomycotina</taxon>
        <taxon>Pichiomycetes</taxon>
        <taxon>Debaryomycetaceae</taxon>
        <taxon>Spathaspora</taxon>
    </lineage>
</organism>
<feature type="domain" description="Domain of unknown function at the cortex 1" evidence="1">
    <location>
        <begin position="6"/>
        <end position="288"/>
    </location>
</feature>
<gene>
    <name evidence="2" type="ORF">J8A68_003796</name>
</gene>
<dbReference type="Pfam" id="PF08588">
    <property type="entry name" value="Duc1"/>
    <property type="match status" value="1"/>
</dbReference>
<accession>A0A8J5QL99</accession>
<dbReference type="AlphaFoldDB" id="A0A8J5QL99"/>
<dbReference type="OrthoDB" id="2119945at2759"/>
<dbReference type="EMBL" id="JAGSYN010000165">
    <property type="protein sequence ID" value="KAG7662666.1"/>
    <property type="molecule type" value="Genomic_DNA"/>
</dbReference>
<evidence type="ECO:0000313" key="3">
    <source>
        <dbReference type="Proteomes" id="UP000694255"/>
    </source>
</evidence>